<dbReference type="Proteomes" id="UP000015103">
    <property type="component" value="Unassembled WGS sequence"/>
</dbReference>
<dbReference type="InterPro" id="IPR031424">
    <property type="entry name" value="QVR-like"/>
</dbReference>
<evidence type="ECO:0000256" key="6">
    <source>
        <dbReference type="ARBA" id="ARBA00023136"/>
    </source>
</evidence>
<evidence type="ECO:0000313" key="9">
    <source>
        <dbReference type="EnsemblMetazoa" id="RPRC010624-PA"/>
    </source>
</evidence>
<dbReference type="Pfam" id="PF17064">
    <property type="entry name" value="QVR"/>
    <property type="match status" value="1"/>
</dbReference>
<keyword evidence="4" id="KW-0732">Signal</keyword>
<evidence type="ECO:0000256" key="5">
    <source>
        <dbReference type="ARBA" id="ARBA00022989"/>
    </source>
</evidence>
<dbReference type="EMBL" id="ACPB03021422">
    <property type="status" value="NOT_ANNOTATED_CDS"/>
    <property type="molecule type" value="Genomic_DNA"/>
</dbReference>
<keyword evidence="3" id="KW-0812">Transmembrane</keyword>
<dbReference type="HOGENOM" id="CLU_126345_0_0_1"/>
<keyword evidence="10" id="KW-1185">Reference proteome</keyword>
<organism evidence="9 10">
    <name type="scientific">Rhodnius prolixus</name>
    <name type="common">Triatomid bug</name>
    <dbReference type="NCBI Taxonomy" id="13249"/>
    <lineage>
        <taxon>Eukaryota</taxon>
        <taxon>Metazoa</taxon>
        <taxon>Ecdysozoa</taxon>
        <taxon>Arthropoda</taxon>
        <taxon>Hexapoda</taxon>
        <taxon>Insecta</taxon>
        <taxon>Pterygota</taxon>
        <taxon>Neoptera</taxon>
        <taxon>Paraneoptera</taxon>
        <taxon>Hemiptera</taxon>
        <taxon>Heteroptera</taxon>
        <taxon>Panheteroptera</taxon>
        <taxon>Cimicomorpha</taxon>
        <taxon>Reduviidae</taxon>
        <taxon>Triatominae</taxon>
        <taxon>Rhodnius</taxon>
    </lineage>
</organism>
<evidence type="ECO:0000256" key="1">
    <source>
        <dbReference type="ARBA" id="ARBA00004589"/>
    </source>
</evidence>
<dbReference type="VEuPathDB" id="VectorBase:RPRC010624"/>
<evidence type="ECO:0000256" key="4">
    <source>
        <dbReference type="ARBA" id="ARBA00022729"/>
    </source>
</evidence>
<dbReference type="AlphaFoldDB" id="T1I2V5"/>
<reference evidence="9" key="1">
    <citation type="submission" date="2015-05" db="UniProtKB">
        <authorList>
            <consortium name="EnsemblMetazoa"/>
        </authorList>
    </citation>
    <scope>IDENTIFICATION</scope>
</reference>
<dbReference type="eggNOG" id="ENOG502S4TH">
    <property type="taxonomic scope" value="Eukaryota"/>
</dbReference>
<sequence length="123" mass="13709">ISCYHCNSAYDPRCGDPFEAYSLGTVNCSLIDQREHLPGIRPTICRKNVQKVYGKVRVVRGCGYLEDEYLGGKCLYRSGTFNVLAQYCSCRGDFCNSAPSTVRLGRLTLLTVLLKAVLNYTPL</sequence>
<dbReference type="PANTHER" id="PTHR33562">
    <property type="entry name" value="ATILLA, ISOFORM B-RELATED-RELATED"/>
    <property type="match status" value="1"/>
</dbReference>
<evidence type="ECO:0000256" key="8">
    <source>
        <dbReference type="ARBA" id="ARBA00023288"/>
    </source>
</evidence>
<evidence type="ECO:0000256" key="2">
    <source>
        <dbReference type="ARBA" id="ARBA00022622"/>
    </source>
</evidence>
<dbReference type="InterPro" id="IPR045860">
    <property type="entry name" value="Snake_toxin-like_sf"/>
</dbReference>
<name>T1I2V5_RHOPR</name>
<dbReference type="OMA" id="IKMEIYG"/>
<dbReference type="GO" id="GO:0032222">
    <property type="term" value="P:regulation of synaptic transmission, cholinergic"/>
    <property type="evidence" value="ECO:0007669"/>
    <property type="project" value="InterPro"/>
</dbReference>
<dbReference type="EnsemblMetazoa" id="RPRC010624-RA">
    <property type="protein sequence ID" value="RPRC010624-PA"/>
    <property type="gene ID" value="RPRC010624"/>
</dbReference>
<protein>
    <submittedName>
        <fullName evidence="9">Protein quiver</fullName>
    </submittedName>
</protein>
<keyword evidence="2" id="KW-0336">GPI-anchor</keyword>
<dbReference type="PANTHER" id="PTHR33562:SF17">
    <property type="entry name" value="PROTEIN QUIVER"/>
    <property type="match status" value="1"/>
</dbReference>
<keyword evidence="7" id="KW-0325">Glycoprotein</keyword>
<accession>T1I2V5</accession>
<evidence type="ECO:0000313" key="10">
    <source>
        <dbReference type="Proteomes" id="UP000015103"/>
    </source>
</evidence>
<keyword evidence="8" id="KW-0449">Lipoprotein</keyword>
<dbReference type="InterPro" id="IPR050975">
    <property type="entry name" value="Sleep_regulator"/>
</dbReference>
<dbReference type="InParanoid" id="T1I2V5"/>
<proteinExistence type="predicted"/>
<keyword evidence="5" id="KW-1133">Transmembrane helix</keyword>
<keyword evidence="6" id="KW-0472">Membrane</keyword>
<dbReference type="GO" id="GO:0098552">
    <property type="term" value="C:side of membrane"/>
    <property type="evidence" value="ECO:0007669"/>
    <property type="project" value="UniProtKB-KW"/>
</dbReference>
<evidence type="ECO:0000256" key="3">
    <source>
        <dbReference type="ARBA" id="ARBA00022692"/>
    </source>
</evidence>
<evidence type="ECO:0000256" key="7">
    <source>
        <dbReference type="ARBA" id="ARBA00023180"/>
    </source>
</evidence>
<dbReference type="SUPFAM" id="SSF57302">
    <property type="entry name" value="Snake toxin-like"/>
    <property type="match status" value="1"/>
</dbReference>
<dbReference type="FunCoup" id="T1I2V5">
    <property type="interactions" value="15"/>
</dbReference>
<dbReference type="GO" id="GO:0030431">
    <property type="term" value="P:sleep"/>
    <property type="evidence" value="ECO:0007669"/>
    <property type="project" value="InterPro"/>
</dbReference>
<comment type="subcellular location">
    <subcellularLocation>
        <location evidence="1">Membrane</location>
        <topology evidence="1">Lipid-anchor</topology>
        <topology evidence="1">GPI-anchor</topology>
    </subcellularLocation>
</comment>